<dbReference type="Gene3D" id="3.40.1350.10">
    <property type="match status" value="1"/>
</dbReference>
<sequence>MTDPAMTSPLALPPAVLADYQDWLKTIKQRIHATRMKVALAANGELISLYYEIGAQIADREAHAQWGSGFIDAFSRDLRQAFPEIGGFSSKNLRYCRAFFRFYCDPGIWQQAVAKLRETPWAGSESQLSALLMEIPWGHNILIFTKCSSVAEAGFYITQTLEQGWSRDVLALQLKSNLYARTGKAVTNFSRALPLPQSDLAQQTLKDPYTFDFMAMTAPYNERDVERQLTQHITQFLLELGKGFAFIGRQYHLEIAANDYYIDLLFYHVTLKCYVVVELKNRKFIPEYAGKLNFYLSAVDSLLKREDDQPTIGLLLCRDKNNIEVEFALRDMNKPMGVSEYTLVETLPDNLKGAMPTVEEIENDLQQLQEVDDGNSNGGSQ</sequence>
<reference evidence="3" key="1">
    <citation type="submission" date="2014-02" db="EMBL/GenBank/DDBJ databases">
        <title>Expanding our view of genomic diversity in Candidatus Accumulibacter clades.</title>
        <authorList>
            <person name="Skennerton C.T."/>
            <person name="Barr J.J."/>
            <person name="Slater F.R."/>
            <person name="Bond P.L."/>
            <person name="Tyson G.W."/>
        </authorList>
    </citation>
    <scope>NUCLEOTIDE SEQUENCE [LARGE SCALE GENOMIC DNA]</scope>
</reference>
<dbReference type="Proteomes" id="UP000022141">
    <property type="component" value="Unassembled WGS sequence"/>
</dbReference>
<evidence type="ECO:0000259" key="1">
    <source>
        <dbReference type="Pfam" id="PF06250"/>
    </source>
</evidence>
<dbReference type="Pfam" id="PF06250">
    <property type="entry name" value="YhcG_C"/>
    <property type="match status" value="1"/>
</dbReference>
<dbReference type="InterPro" id="IPR009362">
    <property type="entry name" value="YhcG_C"/>
</dbReference>
<accession>A0A011Q5Y6</accession>
<protein>
    <recommendedName>
        <fullName evidence="5">DUF1016 domain-containing protein</fullName>
    </recommendedName>
</protein>
<dbReference type="eggNOG" id="COG4804">
    <property type="taxonomic scope" value="Bacteria"/>
</dbReference>
<dbReference type="Pfam" id="PF17761">
    <property type="entry name" value="DUF1016_N"/>
    <property type="match status" value="1"/>
</dbReference>
<gene>
    <name evidence="3" type="ORF">AW11_03762</name>
</gene>
<dbReference type="InterPro" id="IPR041527">
    <property type="entry name" value="YhcG_N"/>
</dbReference>
<dbReference type="GO" id="GO:0003676">
    <property type="term" value="F:nucleic acid binding"/>
    <property type="evidence" value="ECO:0007669"/>
    <property type="project" value="InterPro"/>
</dbReference>
<dbReference type="EMBL" id="JEMY01000064">
    <property type="protein sequence ID" value="EXI84707.1"/>
    <property type="molecule type" value="Genomic_DNA"/>
</dbReference>
<evidence type="ECO:0008006" key="5">
    <source>
        <dbReference type="Google" id="ProtNLM"/>
    </source>
</evidence>
<keyword evidence="4" id="KW-1185">Reference proteome</keyword>
<dbReference type="AlphaFoldDB" id="A0A011Q5Y6"/>
<dbReference type="PANTHER" id="PTHR30547:SF0">
    <property type="entry name" value="BLR8175 PROTEIN"/>
    <property type="match status" value="1"/>
</dbReference>
<proteinExistence type="predicted"/>
<dbReference type="PANTHER" id="PTHR30547">
    <property type="entry name" value="UNCHARACTERIZED PROTEIN YHCG-RELATED"/>
    <property type="match status" value="1"/>
</dbReference>
<comment type="caution">
    <text evidence="3">The sequence shown here is derived from an EMBL/GenBank/DDBJ whole genome shotgun (WGS) entry which is preliminary data.</text>
</comment>
<evidence type="ECO:0000259" key="2">
    <source>
        <dbReference type="Pfam" id="PF17761"/>
    </source>
</evidence>
<dbReference type="InterPro" id="IPR053148">
    <property type="entry name" value="PD-DEXK-like_domain"/>
</dbReference>
<evidence type="ECO:0000313" key="4">
    <source>
        <dbReference type="Proteomes" id="UP000022141"/>
    </source>
</evidence>
<feature type="domain" description="YhcG PDDEXK nuclease" evidence="1">
    <location>
        <begin position="202"/>
        <end position="355"/>
    </location>
</feature>
<name>A0A011Q5Y6_ACCRE</name>
<dbReference type="PATRIC" id="fig|1454004.3.peg.3869"/>
<feature type="domain" description="YhcG N-terminal" evidence="2">
    <location>
        <begin position="27"/>
        <end position="181"/>
    </location>
</feature>
<organism evidence="3 4">
    <name type="scientific">Accumulibacter regalis</name>
    <dbReference type="NCBI Taxonomy" id="522306"/>
    <lineage>
        <taxon>Bacteria</taxon>
        <taxon>Pseudomonadati</taxon>
        <taxon>Pseudomonadota</taxon>
        <taxon>Betaproteobacteria</taxon>
        <taxon>Candidatus Accumulibacter</taxon>
    </lineage>
</organism>
<dbReference type="STRING" id="1454004.AW11_03762"/>
<evidence type="ECO:0000313" key="3">
    <source>
        <dbReference type="EMBL" id="EXI84707.1"/>
    </source>
</evidence>
<dbReference type="InterPro" id="IPR011856">
    <property type="entry name" value="tRNA_endonuc-like_dom_sf"/>
</dbReference>